<evidence type="ECO:0000256" key="12">
    <source>
        <dbReference type="SAM" id="MobiDB-lite"/>
    </source>
</evidence>
<dbReference type="PANTHER" id="PTHR22998:SF1">
    <property type="entry name" value="NAD(+) HYDROLASE SARM1"/>
    <property type="match status" value="1"/>
</dbReference>
<keyword evidence="6" id="KW-0677">Repeat</keyword>
<dbReference type="SUPFAM" id="SSF48371">
    <property type="entry name" value="ARM repeat"/>
    <property type="match status" value="1"/>
</dbReference>
<evidence type="ECO:0000256" key="8">
    <source>
        <dbReference type="ARBA" id="ARBA00022859"/>
    </source>
</evidence>
<dbReference type="Gene3D" id="1.25.10.10">
    <property type="entry name" value="Leucine-rich Repeat Variant"/>
    <property type="match status" value="1"/>
</dbReference>
<evidence type="ECO:0000259" key="14">
    <source>
        <dbReference type="PROSITE" id="PS50105"/>
    </source>
</evidence>
<evidence type="ECO:0000256" key="1">
    <source>
        <dbReference type="ARBA" id="ARBA00004496"/>
    </source>
</evidence>
<feature type="domain" description="TIR" evidence="13">
    <location>
        <begin position="657"/>
        <end position="798"/>
    </location>
</feature>
<evidence type="ECO:0000256" key="7">
    <source>
        <dbReference type="ARBA" id="ARBA00022801"/>
    </source>
</evidence>
<gene>
    <name evidence="15" type="ORF">OSB1V03_LOCUS4832</name>
</gene>
<dbReference type="EC" id="3.2.2.6" evidence="3"/>
<dbReference type="Pfam" id="PF13676">
    <property type="entry name" value="TIR_2"/>
    <property type="match status" value="1"/>
</dbReference>
<name>A0A7R9KJS5_9ACAR</name>
<dbReference type="FunFam" id="1.10.150.50:FF:000043">
    <property type="entry name" value="Sterile alpha and TIR motif-containing 1"/>
    <property type="match status" value="1"/>
</dbReference>
<dbReference type="PROSITE" id="PS50104">
    <property type="entry name" value="TIR"/>
    <property type="match status" value="1"/>
</dbReference>
<evidence type="ECO:0000256" key="2">
    <source>
        <dbReference type="ARBA" id="ARBA00008291"/>
    </source>
</evidence>
<dbReference type="PANTHER" id="PTHR22998">
    <property type="entry name" value="SARM1"/>
    <property type="match status" value="1"/>
</dbReference>
<dbReference type="CDD" id="cd09501">
    <property type="entry name" value="SAM_SARM1-like_repeat1"/>
    <property type="match status" value="1"/>
</dbReference>
<dbReference type="SMART" id="SM00454">
    <property type="entry name" value="SAM"/>
    <property type="match status" value="1"/>
</dbReference>
<reference evidence="15" key="1">
    <citation type="submission" date="2020-11" db="EMBL/GenBank/DDBJ databases">
        <authorList>
            <person name="Tran Van P."/>
        </authorList>
    </citation>
    <scope>NUCLEOTIDE SEQUENCE</scope>
</reference>
<dbReference type="GO" id="GO:0005737">
    <property type="term" value="C:cytoplasm"/>
    <property type="evidence" value="ECO:0007669"/>
    <property type="project" value="UniProtKB-SubCell"/>
</dbReference>
<dbReference type="EMBL" id="OC856860">
    <property type="protein sequence ID" value="CAD7624387.1"/>
    <property type="molecule type" value="Genomic_DNA"/>
</dbReference>
<dbReference type="GO" id="GO:0003953">
    <property type="term" value="F:NAD+ nucleosidase activity"/>
    <property type="evidence" value="ECO:0007669"/>
    <property type="project" value="InterPro"/>
</dbReference>
<dbReference type="PROSITE" id="PS50105">
    <property type="entry name" value="SAM_DOMAIN"/>
    <property type="match status" value="1"/>
</dbReference>
<dbReference type="AlphaFoldDB" id="A0A7R9KJS5"/>
<dbReference type="Gene3D" id="1.10.150.50">
    <property type="entry name" value="Transcription Factor, Ets-1"/>
    <property type="match status" value="1"/>
</dbReference>
<dbReference type="InterPro" id="IPR000157">
    <property type="entry name" value="TIR_dom"/>
</dbReference>
<dbReference type="GO" id="GO:0048678">
    <property type="term" value="P:response to axon injury"/>
    <property type="evidence" value="ECO:0007669"/>
    <property type="project" value="InterPro"/>
</dbReference>
<keyword evidence="9" id="KW-0520">NAD</keyword>
<dbReference type="Gene3D" id="3.40.50.10140">
    <property type="entry name" value="Toll/interleukin-1 receptor homology (TIR) domain"/>
    <property type="match status" value="1"/>
</dbReference>
<evidence type="ECO:0000313" key="15">
    <source>
        <dbReference type="EMBL" id="CAD7624387.1"/>
    </source>
</evidence>
<comment type="similarity">
    <text evidence="2">Belongs to the SARM1 family.</text>
</comment>
<dbReference type="SUPFAM" id="SSF47769">
    <property type="entry name" value="SAM/Pointed domain"/>
    <property type="match status" value="1"/>
</dbReference>
<comment type="subcellular location">
    <subcellularLocation>
        <location evidence="1">Cytoplasm</location>
    </subcellularLocation>
</comment>
<evidence type="ECO:0000256" key="9">
    <source>
        <dbReference type="ARBA" id="ARBA00023027"/>
    </source>
</evidence>
<dbReference type="EMBL" id="CAJPIZ010002285">
    <property type="protein sequence ID" value="CAG2104817.1"/>
    <property type="molecule type" value="Genomic_DNA"/>
</dbReference>
<dbReference type="Pfam" id="PF07647">
    <property type="entry name" value="SAM_2"/>
    <property type="match status" value="1"/>
</dbReference>
<dbReference type="GO" id="GO:0044297">
    <property type="term" value="C:cell body"/>
    <property type="evidence" value="ECO:0007669"/>
    <property type="project" value="UniProtKB-ARBA"/>
</dbReference>
<evidence type="ECO:0000256" key="5">
    <source>
        <dbReference type="ARBA" id="ARBA00022588"/>
    </source>
</evidence>
<keyword evidence="5" id="KW-0399">Innate immunity</keyword>
<dbReference type="CDD" id="cd24153">
    <property type="entry name" value="SARM1_N"/>
    <property type="match status" value="1"/>
</dbReference>
<accession>A0A7R9KJS5</accession>
<evidence type="ECO:0000313" key="16">
    <source>
        <dbReference type="Proteomes" id="UP000759131"/>
    </source>
</evidence>
<dbReference type="GO" id="GO:0061809">
    <property type="term" value="F:NAD+ nucleosidase activity, cyclic ADP-ribose generating"/>
    <property type="evidence" value="ECO:0007669"/>
    <property type="project" value="UniProtKB-EC"/>
</dbReference>
<evidence type="ECO:0000259" key="13">
    <source>
        <dbReference type="PROSITE" id="PS50104"/>
    </source>
</evidence>
<dbReference type="InterPro" id="IPR011989">
    <property type="entry name" value="ARM-like"/>
</dbReference>
<evidence type="ECO:0000256" key="10">
    <source>
        <dbReference type="ARBA" id="ARBA00047304"/>
    </source>
</evidence>
<dbReference type="InterPro" id="IPR013761">
    <property type="entry name" value="SAM/pointed_sf"/>
</dbReference>
<dbReference type="GO" id="GO:0019677">
    <property type="term" value="P:NAD+ catabolic process"/>
    <property type="evidence" value="ECO:0007669"/>
    <property type="project" value="UniProtKB-ARBA"/>
</dbReference>
<dbReference type="InterPro" id="IPR001660">
    <property type="entry name" value="SAM"/>
</dbReference>
<dbReference type="InterPro" id="IPR016024">
    <property type="entry name" value="ARM-type_fold"/>
</dbReference>
<dbReference type="GO" id="GO:0030425">
    <property type="term" value="C:dendrite"/>
    <property type="evidence" value="ECO:0007669"/>
    <property type="project" value="TreeGrafter"/>
</dbReference>
<keyword evidence="7" id="KW-0378">Hydrolase</keyword>
<sequence length="798" mass="89513">MSAGGLQKSSKYEHHLKSEASKIKLLSDGFKAQKTTASNQELRRLQSNDTSIEERSSVSALKSKLEGNGFTASKMAAIRQDQKQMQFGDTLHSHQSSAKASSLNFCTDDSVTHKKTFESQKEERMVSHGLIQKEKNSHLSHSSRFMSNKASNSLQYVNHNEIDSSTAQPIIQEPFSPTILSLTNEVDMEFDFLSNFTTAANLGFNSSSNNNINYENNAESRNMKGSMDKLERKMLNLVEKLNSSTDSVEILTVMTDMLRKAWSVPQCGYDLGFNMSKIIRNGGALEVLIKNCGPDIDWEIQFLSAQLLEQCLTSENRDFVAEKGLSDVVNIACKCVSMNSVDEAQVGTGLLEHLFKHSEDVCKEVIGLGGLESILYECRGTDIITLRHCASALANLSLYGGPDSQISMIQSKAPVWLFPLAFHNDDNIKYYACLAIAVLVANKEVEAAVLKSGTLDLVEPFISSHNPKDFARSCTSHIHGQSKNWLKRLVPVLNSNREEARSLAAFHFAMEAWIKKTQDKTSVFREIGCIDALKTVAGSPNAIASKYAAQALGLIGEEIPHKLTQQVPLWSPEDVKEWVKQIGFCQFVGEFTGSRVDGDLLLQLTEDMLREDIGIKNGILRKRFLRELEKLKRICDYSSCDATNLNDILNTLGPEFSKYTYSMIQSGVDHNSLRLLKVHLQLRGFTVFIDVERLEAGKFDNNLLSSIRQAKYFLLVLTPNALDRCLDDVECKDWVHREVVEALQSKCNIIPILDTFQWPESEALPEDMRAICYFNGVRWIHDYQDACVDKLERKYSPL</sequence>
<dbReference type="InterPro" id="IPR035897">
    <property type="entry name" value="Toll_tir_struct_dom_sf"/>
</dbReference>
<feature type="domain" description="SAM" evidence="14">
    <location>
        <begin position="570"/>
        <end position="634"/>
    </location>
</feature>
<evidence type="ECO:0000256" key="3">
    <source>
        <dbReference type="ARBA" id="ARBA00011982"/>
    </source>
</evidence>
<protein>
    <recommendedName>
        <fullName evidence="3">ADP-ribosyl cyclase/cyclic ADP-ribose hydrolase</fullName>
        <ecNumber evidence="3">3.2.2.6</ecNumber>
    </recommendedName>
</protein>
<keyword evidence="16" id="KW-1185">Reference proteome</keyword>
<keyword evidence="11" id="KW-0175">Coiled coil</keyword>
<organism evidence="15">
    <name type="scientific">Medioppia subpectinata</name>
    <dbReference type="NCBI Taxonomy" id="1979941"/>
    <lineage>
        <taxon>Eukaryota</taxon>
        <taxon>Metazoa</taxon>
        <taxon>Ecdysozoa</taxon>
        <taxon>Arthropoda</taxon>
        <taxon>Chelicerata</taxon>
        <taxon>Arachnida</taxon>
        <taxon>Acari</taxon>
        <taxon>Acariformes</taxon>
        <taxon>Sarcoptiformes</taxon>
        <taxon>Oribatida</taxon>
        <taxon>Brachypylina</taxon>
        <taxon>Oppioidea</taxon>
        <taxon>Oppiidae</taxon>
        <taxon>Medioppia</taxon>
    </lineage>
</organism>
<keyword evidence="8" id="KW-0391">Immunity</keyword>
<dbReference type="Proteomes" id="UP000759131">
    <property type="component" value="Unassembled WGS sequence"/>
</dbReference>
<dbReference type="InterPro" id="IPR039184">
    <property type="entry name" value="SARM1"/>
</dbReference>
<evidence type="ECO:0000256" key="6">
    <source>
        <dbReference type="ARBA" id="ARBA00022737"/>
    </source>
</evidence>
<feature type="region of interest" description="Disordered" evidence="12">
    <location>
        <begin position="33"/>
        <end position="58"/>
    </location>
</feature>
<keyword evidence="4" id="KW-0963">Cytoplasm</keyword>
<proteinExistence type="inferred from homology"/>
<dbReference type="SUPFAM" id="SSF52200">
    <property type="entry name" value="Toll/Interleukin receptor TIR domain"/>
    <property type="match status" value="1"/>
</dbReference>
<evidence type="ECO:0000256" key="11">
    <source>
        <dbReference type="SAM" id="Coils"/>
    </source>
</evidence>
<comment type="catalytic activity">
    <reaction evidence="10">
        <text>NAD(+) + H2O = ADP-D-ribose + nicotinamide + H(+)</text>
        <dbReference type="Rhea" id="RHEA:16301"/>
        <dbReference type="ChEBI" id="CHEBI:15377"/>
        <dbReference type="ChEBI" id="CHEBI:15378"/>
        <dbReference type="ChEBI" id="CHEBI:17154"/>
        <dbReference type="ChEBI" id="CHEBI:57540"/>
        <dbReference type="ChEBI" id="CHEBI:57967"/>
        <dbReference type="EC" id="3.2.2.6"/>
    </reaction>
    <physiologicalReaction direction="left-to-right" evidence="10">
        <dbReference type="Rhea" id="RHEA:16302"/>
    </physiologicalReaction>
</comment>
<dbReference type="SMART" id="SM00255">
    <property type="entry name" value="TIR"/>
    <property type="match status" value="1"/>
</dbReference>
<feature type="compositionally biased region" description="Basic and acidic residues" evidence="12">
    <location>
        <begin position="41"/>
        <end position="56"/>
    </location>
</feature>
<dbReference type="GO" id="GO:0007165">
    <property type="term" value="P:signal transduction"/>
    <property type="evidence" value="ECO:0007669"/>
    <property type="project" value="InterPro"/>
</dbReference>
<dbReference type="GO" id="GO:0035591">
    <property type="term" value="F:signaling adaptor activity"/>
    <property type="evidence" value="ECO:0007669"/>
    <property type="project" value="InterPro"/>
</dbReference>
<feature type="coiled-coil region" evidence="11">
    <location>
        <begin position="220"/>
        <end position="247"/>
    </location>
</feature>
<dbReference type="GO" id="GO:0034128">
    <property type="term" value="P:negative regulation of MyD88-independent toll-like receptor signaling pathway"/>
    <property type="evidence" value="ECO:0007669"/>
    <property type="project" value="InterPro"/>
</dbReference>
<dbReference type="GO" id="GO:0045087">
    <property type="term" value="P:innate immune response"/>
    <property type="evidence" value="ECO:0007669"/>
    <property type="project" value="UniProtKB-KW"/>
</dbReference>
<dbReference type="OrthoDB" id="202764at2759"/>
<evidence type="ECO:0000256" key="4">
    <source>
        <dbReference type="ARBA" id="ARBA00022490"/>
    </source>
</evidence>